<organism evidence="1 2">
    <name type="scientific">Galbibacter orientalis DSM 19592</name>
    <dbReference type="NCBI Taxonomy" id="926559"/>
    <lineage>
        <taxon>Bacteria</taxon>
        <taxon>Pseudomonadati</taxon>
        <taxon>Bacteroidota</taxon>
        <taxon>Flavobacteriia</taxon>
        <taxon>Flavobacteriales</taxon>
        <taxon>Flavobacteriaceae</taxon>
        <taxon>Galbibacter</taxon>
    </lineage>
</organism>
<dbReference type="HOGENOM" id="CLU_183688_0_0_10"/>
<dbReference type="OrthoDB" id="1445783at2"/>
<sequence length="81" mass="9531">MQLLKLIWDFRSPTALETAKHYEIHLKEFMAIDKVPYVKSGYEVIIPDEHAIAFIVVAKEHMIQVRDALKPQRGEYYKEEA</sequence>
<evidence type="ECO:0008006" key="3">
    <source>
        <dbReference type="Google" id="ProtNLM"/>
    </source>
</evidence>
<gene>
    <name evidence="1" type="ORF">JoomaDRAFT_2185</name>
</gene>
<name>I3C6D2_9FLAO</name>
<proteinExistence type="predicted"/>
<dbReference type="AlphaFoldDB" id="I3C6D2"/>
<dbReference type="Proteomes" id="UP000004690">
    <property type="component" value="Unassembled WGS sequence"/>
</dbReference>
<dbReference type="STRING" id="926559.JoomaDRAFT_2185"/>
<reference evidence="1 2" key="1">
    <citation type="submission" date="2012-02" db="EMBL/GenBank/DDBJ databases">
        <title>Improved High-Quality Draft genome of Joostella marina DSM 19592.</title>
        <authorList>
            <consortium name="US DOE Joint Genome Institute (JGI-PGF)"/>
            <person name="Lucas S."/>
            <person name="Copeland A."/>
            <person name="Lapidus A."/>
            <person name="Bruce D."/>
            <person name="Goodwin L."/>
            <person name="Pitluck S."/>
            <person name="Peters L."/>
            <person name="Chertkov O."/>
            <person name="Ovchinnikova G."/>
            <person name="Kyrpides N."/>
            <person name="Mavromatis K."/>
            <person name="Detter J.C."/>
            <person name="Han C."/>
            <person name="Land M."/>
            <person name="Hauser L."/>
            <person name="Markowitz V."/>
            <person name="Cheng J.-F."/>
            <person name="Hugenholtz P."/>
            <person name="Woyke T."/>
            <person name="Wu D."/>
            <person name="Tindall B."/>
            <person name="Brambilla E."/>
            <person name="Klenk H.-P."/>
            <person name="Eisen J.A."/>
        </authorList>
    </citation>
    <scope>NUCLEOTIDE SEQUENCE [LARGE SCALE GENOMIC DNA]</scope>
    <source>
        <strain evidence="1 2">DSM 19592</strain>
    </source>
</reference>
<dbReference type="RefSeq" id="WP_008612549.1">
    <property type="nucleotide sequence ID" value="NZ_JH651379.1"/>
</dbReference>
<protein>
    <recommendedName>
        <fullName evidence="3">YCII-related domain-containing protein</fullName>
    </recommendedName>
</protein>
<dbReference type="eggNOG" id="ENOG50331EC">
    <property type="taxonomic scope" value="Bacteria"/>
</dbReference>
<evidence type="ECO:0000313" key="1">
    <source>
        <dbReference type="EMBL" id="EIJ39175.1"/>
    </source>
</evidence>
<keyword evidence="2" id="KW-1185">Reference proteome</keyword>
<accession>I3C6D2</accession>
<evidence type="ECO:0000313" key="2">
    <source>
        <dbReference type="Proteomes" id="UP000004690"/>
    </source>
</evidence>
<dbReference type="EMBL" id="JH651379">
    <property type="protein sequence ID" value="EIJ39175.1"/>
    <property type="molecule type" value="Genomic_DNA"/>
</dbReference>